<reference evidence="3 4" key="1">
    <citation type="submission" date="2019-07" db="EMBL/GenBank/DDBJ databases">
        <authorList>
            <person name="Zhou L.-Y."/>
        </authorList>
    </citation>
    <scope>NUCLEOTIDE SEQUENCE [LARGE SCALE GENOMIC DNA]</scope>
    <source>
        <strain evidence="3 4">YIM 101269</strain>
    </source>
</reference>
<dbReference type="InterPro" id="IPR002539">
    <property type="entry name" value="MaoC-like_dom"/>
</dbReference>
<evidence type="ECO:0000313" key="4">
    <source>
        <dbReference type="Proteomes" id="UP000317638"/>
    </source>
</evidence>
<evidence type="ECO:0000313" key="3">
    <source>
        <dbReference type="EMBL" id="TRY19951.1"/>
    </source>
</evidence>
<protein>
    <submittedName>
        <fullName evidence="3">Dehydratase</fullName>
    </submittedName>
</protein>
<dbReference type="PANTHER" id="PTHR43841">
    <property type="entry name" value="3-HYDROXYACYL-THIOESTER DEHYDRATASE HTDX-RELATED"/>
    <property type="match status" value="1"/>
</dbReference>
<name>A0A553K5J4_9ACTN</name>
<dbReference type="InterPro" id="IPR029069">
    <property type="entry name" value="HotDog_dom_sf"/>
</dbReference>
<feature type="domain" description="MaoC-like" evidence="2">
    <location>
        <begin position="13"/>
        <end position="105"/>
    </location>
</feature>
<dbReference type="OrthoDB" id="9800237at2"/>
<dbReference type="PANTHER" id="PTHR43841:SF3">
    <property type="entry name" value="(3R)-HYDROXYACYL-ACP DEHYDRATASE SUBUNIT HADB"/>
    <property type="match status" value="1"/>
</dbReference>
<accession>A0A553K5J4</accession>
<dbReference type="RefSeq" id="WP_143937035.1">
    <property type="nucleotide sequence ID" value="NZ_VKKG01000001.1"/>
</dbReference>
<organism evidence="3 4">
    <name type="scientific">Tessaracoccus rhinocerotis</name>
    <dbReference type="NCBI Taxonomy" id="1689449"/>
    <lineage>
        <taxon>Bacteria</taxon>
        <taxon>Bacillati</taxon>
        <taxon>Actinomycetota</taxon>
        <taxon>Actinomycetes</taxon>
        <taxon>Propionibacteriales</taxon>
        <taxon>Propionibacteriaceae</taxon>
        <taxon>Tessaracoccus</taxon>
    </lineage>
</organism>
<gene>
    <name evidence="3" type="ORF">FOJ82_03470</name>
</gene>
<keyword evidence="4" id="KW-1185">Reference proteome</keyword>
<sequence>MPDLTGVAKGDQLPELRIRVTRSTVVRYSGASTDFNEIHFSDRHARAIGLPGVVAHGMFTMGAALRIVTDWVGDPTRVQQYFVRFTRPVVVPDDDEGVEVVVNATVTDVNDGVAKLGITATCGDDAVLGAARAEVRVG</sequence>
<dbReference type="Proteomes" id="UP000317638">
    <property type="component" value="Unassembled WGS sequence"/>
</dbReference>
<comment type="similarity">
    <text evidence="1">Belongs to the enoyl-CoA hydratase/isomerase family.</text>
</comment>
<evidence type="ECO:0000259" key="2">
    <source>
        <dbReference type="Pfam" id="PF01575"/>
    </source>
</evidence>
<proteinExistence type="inferred from homology"/>
<dbReference type="AlphaFoldDB" id="A0A553K5J4"/>
<dbReference type="Gene3D" id="3.10.129.10">
    <property type="entry name" value="Hotdog Thioesterase"/>
    <property type="match status" value="1"/>
</dbReference>
<dbReference type="SUPFAM" id="SSF54637">
    <property type="entry name" value="Thioesterase/thiol ester dehydrase-isomerase"/>
    <property type="match status" value="1"/>
</dbReference>
<comment type="caution">
    <text evidence="3">The sequence shown here is derived from an EMBL/GenBank/DDBJ whole genome shotgun (WGS) entry which is preliminary data.</text>
</comment>
<dbReference type="EMBL" id="VKKG01000001">
    <property type="protein sequence ID" value="TRY19951.1"/>
    <property type="molecule type" value="Genomic_DNA"/>
</dbReference>
<evidence type="ECO:0000256" key="1">
    <source>
        <dbReference type="ARBA" id="ARBA00005254"/>
    </source>
</evidence>
<dbReference type="Pfam" id="PF01575">
    <property type="entry name" value="MaoC_dehydratas"/>
    <property type="match status" value="1"/>
</dbReference>